<name>A0A9N9ZPA8_9HYPO</name>
<dbReference type="AlphaFoldDB" id="A0A9N9ZPA8"/>
<evidence type="ECO:0000313" key="2">
    <source>
        <dbReference type="Proteomes" id="UP000775872"/>
    </source>
</evidence>
<sequence>MPVRLKLMKMGLPNHQPQEEKPSSMGVVSFPYGCPSAAVPLSLILYLPPDAPELAMEITQSGHIFRDKGVRRLVVKKTALRNLLQKLLQLLAMD</sequence>
<evidence type="ECO:0000313" key="1">
    <source>
        <dbReference type="EMBL" id="CAH0058679.1"/>
    </source>
</evidence>
<keyword evidence="2" id="KW-1185">Reference proteome</keyword>
<dbReference type="EMBL" id="CABFOC020000091">
    <property type="protein sequence ID" value="CAH0058679.1"/>
    <property type="molecule type" value="Genomic_DNA"/>
</dbReference>
<dbReference type="Proteomes" id="UP000775872">
    <property type="component" value="Unassembled WGS sequence"/>
</dbReference>
<protein>
    <submittedName>
        <fullName evidence="1">Uncharacterized protein</fullName>
    </submittedName>
</protein>
<reference evidence="1" key="1">
    <citation type="submission" date="2021-10" db="EMBL/GenBank/DDBJ databases">
        <authorList>
            <person name="Piombo E."/>
        </authorList>
    </citation>
    <scope>NUCLEOTIDE SEQUENCE</scope>
</reference>
<comment type="caution">
    <text evidence="1">The sequence shown here is derived from an EMBL/GenBank/DDBJ whole genome shotgun (WGS) entry which is preliminary data.</text>
</comment>
<organism evidence="1 2">
    <name type="scientific">Clonostachys solani</name>
    <dbReference type="NCBI Taxonomy" id="160281"/>
    <lineage>
        <taxon>Eukaryota</taxon>
        <taxon>Fungi</taxon>
        <taxon>Dikarya</taxon>
        <taxon>Ascomycota</taxon>
        <taxon>Pezizomycotina</taxon>
        <taxon>Sordariomycetes</taxon>
        <taxon>Hypocreomycetidae</taxon>
        <taxon>Hypocreales</taxon>
        <taxon>Bionectriaceae</taxon>
        <taxon>Clonostachys</taxon>
    </lineage>
</organism>
<gene>
    <name evidence="1" type="ORF">CSOL1703_00007701</name>
</gene>
<proteinExistence type="predicted"/>
<accession>A0A9N9ZPA8</accession>